<organism evidence="2 3">
    <name type="scientific">Chenggangzhangella methanolivorans</name>
    <dbReference type="NCBI Taxonomy" id="1437009"/>
    <lineage>
        <taxon>Bacteria</taxon>
        <taxon>Pseudomonadati</taxon>
        <taxon>Pseudomonadota</taxon>
        <taxon>Alphaproteobacteria</taxon>
        <taxon>Hyphomicrobiales</taxon>
        <taxon>Methylopilaceae</taxon>
        <taxon>Chenggangzhangella</taxon>
    </lineage>
</organism>
<dbReference type="AlphaFoldDB" id="A0A9E6RC10"/>
<dbReference type="EMBL" id="CP081869">
    <property type="protein sequence ID" value="QZO00534.1"/>
    <property type="molecule type" value="Genomic_DNA"/>
</dbReference>
<evidence type="ECO:0000313" key="3">
    <source>
        <dbReference type="Proteomes" id="UP000825701"/>
    </source>
</evidence>
<gene>
    <name evidence="2" type="ORF">K6K41_02040</name>
</gene>
<feature type="binding site" evidence="1">
    <location>
        <position position="7"/>
    </location>
    <ligand>
        <name>a divalent metal cation</name>
        <dbReference type="ChEBI" id="CHEBI:60240"/>
        <label>1</label>
    </ligand>
</feature>
<name>A0A9E6RC10_9HYPH</name>
<feature type="binding site" evidence="1">
    <location>
        <position position="122"/>
    </location>
    <ligand>
        <name>a divalent metal cation</name>
        <dbReference type="ChEBI" id="CHEBI:60240"/>
        <label>2</label>
    </ligand>
</feature>
<dbReference type="RefSeq" id="WP_261403738.1">
    <property type="nucleotide sequence ID" value="NZ_CP081869.1"/>
</dbReference>
<dbReference type="CDD" id="cd01310">
    <property type="entry name" value="TatD_DNAse"/>
    <property type="match status" value="1"/>
</dbReference>
<dbReference type="NCBIfam" id="NF041926">
    <property type="entry name" value="QatD"/>
    <property type="match status" value="1"/>
</dbReference>
<dbReference type="InterPro" id="IPR032466">
    <property type="entry name" value="Metal_Hydrolase"/>
</dbReference>
<keyword evidence="1" id="KW-0479">Metal-binding</keyword>
<proteinExistence type="predicted"/>
<feature type="binding site" evidence="1">
    <location>
        <position position="146"/>
    </location>
    <ligand>
        <name>a divalent metal cation</name>
        <dbReference type="ChEBI" id="CHEBI:60240"/>
        <label>2</label>
    </ligand>
</feature>
<dbReference type="PANTHER" id="PTHR46124">
    <property type="entry name" value="D-AMINOACYL-TRNA DEACYLASE"/>
    <property type="match status" value="1"/>
</dbReference>
<dbReference type="Proteomes" id="UP000825701">
    <property type="component" value="Chromosome"/>
</dbReference>
<dbReference type="GO" id="GO:0016788">
    <property type="term" value="F:hydrolase activity, acting on ester bonds"/>
    <property type="evidence" value="ECO:0007669"/>
    <property type="project" value="InterPro"/>
</dbReference>
<dbReference type="PANTHER" id="PTHR46124:SF2">
    <property type="entry name" value="D-AMINOACYL-TRNA DEACYLASE"/>
    <property type="match status" value="1"/>
</dbReference>
<evidence type="ECO:0000313" key="2">
    <source>
        <dbReference type="EMBL" id="QZO00534.1"/>
    </source>
</evidence>
<keyword evidence="3" id="KW-1185">Reference proteome</keyword>
<feature type="binding site" evidence="1">
    <location>
        <position position="5"/>
    </location>
    <ligand>
        <name>a divalent metal cation</name>
        <dbReference type="ChEBI" id="CHEBI:60240"/>
        <label>1</label>
    </ligand>
</feature>
<feature type="binding site" evidence="1">
    <location>
        <position position="194"/>
    </location>
    <ligand>
        <name>a divalent metal cation</name>
        <dbReference type="ChEBI" id="CHEBI:60240"/>
        <label>1</label>
    </ligand>
</feature>
<reference evidence="2" key="1">
    <citation type="submission" date="2021-08" db="EMBL/GenBank/DDBJ databases">
        <authorList>
            <person name="Zhang H."/>
            <person name="Xu M."/>
            <person name="Yu Z."/>
            <person name="Yang L."/>
            <person name="Cai Y."/>
        </authorList>
    </citation>
    <scope>NUCLEOTIDE SEQUENCE</scope>
    <source>
        <strain evidence="2">CHL1</strain>
    </source>
</reference>
<accession>A0A9E6RC10</accession>
<sequence>MIDFHCHIDLYSDPAAVLNEAETRGVYVLAVTTTPKAWAGNLKLVAGRRRVRLGLGFHPELVETRYSEIALFEHLVPEARYIGEVGLDGSPEHSAGFDRQRKIFERILRASSMAGGRVLSLHSRRAAGAVMDCLDRFPDAGTAILHWFSGDRSELDRAIRRGCWFSVGPSMLTSAKGMALAKAMPRDRVLTETDAPFARIKGRPLNPWDVDGAYVLLAEAWGCDVETARGTIRENLRTLGRG</sequence>
<feature type="binding site" evidence="1">
    <location>
        <position position="84"/>
    </location>
    <ligand>
        <name>a divalent metal cation</name>
        <dbReference type="ChEBI" id="CHEBI:60240"/>
        <label>1</label>
    </ligand>
</feature>
<dbReference type="SUPFAM" id="SSF51556">
    <property type="entry name" value="Metallo-dependent hydrolases"/>
    <property type="match status" value="1"/>
</dbReference>
<dbReference type="Pfam" id="PF01026">
    <property type="entry name" value="TatD_DNase"/>
    <property type="match status" value="1"/>
</dbReference>
<keyword evidence="2" id="KW-0378">Hydrolase</keyword>
<protein>
    <submittedName>
        <fullName evidence="2">TatD family hydrolase</fullName>
    </submittedName>
</protein>
<dbReference type="InterPro" id="IPR001130">
    <property type="entry name" value="TatD-like"/>
</dbReference>
<dbReference type="KEGG" id="cmet:K6K41_02040"/>
<dbReference type="PIRSF" id="PIRSF005902">
    <property type="entry name" value="DNase_TatD"/>
    <property type="match status" value="1"/>
</dbReference>
<dbReference type="InterPro" id="IPR049677">
    <property type="entry name" value="QatD"/>
</dbReference>
<evidence type="ECO:0000256" key="1">
    <source>
        <dbReference type="PIRSR" id="PIRSR005902-1"/>
    </source>
</evidence>
<dbReference type="GO" id="GO:0046872">
    <property type="term" value="F:metal ion binding"/>
    <property type="evidence" value="ECO:0007669"/>
    <property type="project" value="UniProtKB-KW"/>
</dbReference>
<dbReference type="Gene3D" id="3.20.20.140">
    <property type="entry name" value="Metal-dependent hydrolases"/>
    <property type="match status" value="1"/>
</dbReference>